<dbReference type="CDD" id="cd06260">
    <property type="entry name" value="DUF820-like"/>
    <property type="match status" value="1"/>
</dbReference>
<dbReference type="Pfam" id="PF05685">
    <property type="entry name" value="Uma2"/>
    <property type="match status" value="1"/>
</dbReference>
<proteinExistence type="predicted"/>
<organism evidence="2 3">
    <name type="scientific">Sorangium cellulosum</name>
    <name type="common">Polyangium cellulosum</name>
    <dbReference type="NCBI Taxonomy" id="56"/>
    <lineage>
        <taxon>Bacteria</taxon>
        <taxon>Pseudomonadati</taxon>
        <taxon>Myxococcota</taxon>
        <taxon>Polyangia</taxon>
        <taxon>Polyangiales</taxon>
        <taxon>Polyangiaceae</taxon>
        <taxon>Sorangium</taxon>
    </lineage>
</organism>
<dbReference type="InterPro" id="IPR008538">
    <property type="entry name" value="Uma2"/>
</dbReference>
<accession>A0A2L0EHF6</accession>
<evidence type="ECO:0000259" key="1">
    <source>
        <dbReference type="Pfam" id="PF05685"/>
    </source>
</evidence>
<dbReference type="PANTHER" id="PTHR34107:SF4">
    <property type="entry name" value="SLL1222 PROTEIN"/>
    <property type="match status" value="1"/>
</dbReference>
<evidence type="ECO:0000313" key="2">
    <source>
        <dbReference type="EMBL" id="AUX38721.1"/>
    </source>
</evidence>
<protein>
    <recommendedName>
        <fullName evidence="1">Putative restriction endonuclease domain-containing protein</fullName>
    </recommendedName>
</protein>
<gene>
    <name evidence="2" type="ORF">SOCE26_000990</name>
</gene>
<dbReference type="Proteomes" id="UP000238348">
    <property type="component" value="Chromosome"/>
</dbReference>
<dbReference type="AlphaFoldDB" id="A0A2L0EHF6"/>
<name>A0A2L0EHF6_SORCE</name>
<feature type="domain" description="Putative restriction endonuclease" evidence="1">
    <location>
        <begin position="20"/>
        <end position="187"/>
    </location>
</feature>
<dbReference type="Gene3D" id="3.90.1570.10">
    <property type="entry name" value="tt1808, chain A"/>
    <property type="match status" value="1"/>
</dbReference>
<dbReference type="PANTHER" id="PTHR34107">
    <property type="entry name" value="SLL0198 PROTEIN-RELATED"/>
    <property type="match status" value="1"/>
</dbReference>
<dbReference type="EMBL" id="CP012673">
    <property type="protein sequence ID" value="AUX38721.1"/>
    <property type="molecule type" value="Genomic_DNA"/>
</dbReference>
<sequence length="214" mass="24246">MGGMGSRATAEILHPEPMTLEQWADMDEDEPGELLDGRLVEEEAPTTLHEAVVSWLIEVLRRWARPRGGWVFGSEHKLGVSARRGRKADVCMYAPGTRLRGRDALSRIPPTVAVEVLSRRPRDVRRDRMEKAIEYARFGVRWYWLVDPDAQLVEIWQLGPDGHYVQVQPASEGMLRIAGLEGLELDLDALWIEVAPLLEDEDDDQAVKAERDEA</sequence>
<evidence type="ECO:0000313" key="3">
    <source>
        <dbReference type="Proteomes" id="UP000238348"/>
    </source>
</evidence>
<dbReference type="SUPFAM" id="SSF52980">
    <property type="entry name" value="Restriction endonuclease-like"/>
    <property type="match status" value="1"/>
</dbReference>
<dbReference type="InterPro" id="IPR012296">
    <property type="entry name" value="Nuclease_put_TT1808"/>
</dbReference>
<reference evidence="2 3" key="1">
    <citation type="submission" date="2015-09" db="EMBL/GenBank/DDBJ databases">
        <title>Sorangium comparison.</title>
        <authorList>
            <person name="Zaburannyi N."/>
            <person name="Bunk B."/>
            <person name="Overmann J."/>
            <person name="Mueller R."/>
        </authorList>
    </citation>
    <scope>NUCLEOTIDE SEQUENCE [LARGE SCALE GENOMIC DNA]</scope>
    <source>
        <strain evidence="2 3">So ce26</strain>
    </source>
</reference>
<dbReference type="InterPro" id="IPR011335">
    <property type="entry name" value="Restrct_endonuc-II-like"/>
</dbReference>